<evidence type="ECO:0000313" key="4">
    <source>
        <dbReference type="Proteomes" id="UP000215086"/>
    </source>
</evidence>
<reference evidence="3 4" key="1">
    <citation type="journal article" name="Front. Microbiol.">
        <title>Sugar Metabolism of the First Thermophilic Planctomycete Thermogutta terrifontis: Comparative Genomic and Transcriptomic Approaches.</title>
        <authorList>
            <person name="Elcheninov A.G."/>
            <person name="Menzel P."/>
            <person name="Gudbergsdottir S.R."/>
            <person name="Slesarev A.I."/>
            <person name="Kadnikov V.V."/>
            <person name="Krogh A."/>
            <person name="Bonch-Osmolovskaya E.A."/>
            <person name="Peng X."/>
            <person name="Kublanov I.V."/>
        </authorList>
    </citation>
    <scope>NUCLEOTIDE SEQUENCE [LARGE SCALE GENOMIC DNA]</scope>
    <source>
        <strain evidence="3 4">R1</strain>
    </source>
</reference>
<keyword evidence="4" id="KW-1185">Reference proteome</keyword>
<dbReference type="InterPro" id="IPR027558">
    <property type="entry name" value="Pre_pil_HX9DG_C"/>
</dbReference>
<evidence type="ECO:0000259" key="2">
    <source>
        <dbReference type="Pfam" id="PF07596"/>
    </source>
</evidence>
<sequence>MGEAIARDVGAYNSAPPSLCLQQVGPNRQFTGNIQGPDWLIGWRWADGRNPYTFFYPMLPPNGPSCGNDGENWCIVTASSRHPGGVNVLFLDGAVRFISETIDAGDPTRTATAPPPGFPPLVNPSRPQDYTGPSLYGVWGALGSAYGKESVQVP</sequence>
<dbReference type="NCBIfam" id="TIGR04294">
    <property type="entry name" value="pre_pil_HX9DG"/>
    <property type="match status" value="1"/>
</dbReference>
<dbReference type="InterPro" id="IPR011453">
    <property type="entry name" value="DUF1559"/>
</dbReference>
<dbReference type="Proteomes" id="UP000215086">
    <property type="component" value="Chromosome"/>
</dbReference>
<feature type="domain" description="DUF1559" evidence="2">
    <location>
        <begin position="29"/>
        <end position="104"/>
    </location>
</feature>
<accession>A0A286RBH3</accession>
<feature type="compositionally biased region" description="Pro residues" evidence="1">
    <location>
        <begin position="113"/>
        <end position="122"/>
    </location>
</feature>
<gene>
    <name evidence="3" type="ORF">THTE_0703</name>
</gene>
<feature type="region of interest" description="Disordered" evidence="1">
    <location>
        <begin position="105"/>
        <end position="124"/>
    </location>
</feature>
<proteinExistence type="predicted"/>
<dbReference type="Pfam" id="PF07596">
    <property type="entry name" value="SBP_bac_10"/>
    <property type="match status" value="1"/>
</dbReference>
<evidence type="ECO:0000256" key="1">
    <source>
        <dbReference type="SAM" id="MobiDB-lite"/>
    </source>
</evidence>
<dbReference type="AlphaFoldDB" id="A0A286RBH3"/>
<dbReference type="EMBL" id="CP018477">
    <property type="protein sequence ID" value="ASV73305.1"/>
    <property type="molecule type" value="Genomic_DNA"/>
</dbReference>
<evidence type="ECO:0000313" key="3">
    <source>
        <dbReference type="EMBL" id="ASV73305.1"/>
    </source>
</evidence>
<dbReference type="KEGG" id="ttf:THTE_0703"/>
<name>A0A286RBH3_9BACT</name>
<organism evidence="3 4">
    <name type="scientific">Thermogutta terrifontis</name>
    <dbReference type="NCBI Taxonomy" id="1331910"/>
    <lineage>
        <taxon>Bacteria</taxon>
        <taxon>Pseudomonadati</taxon>
        <taxon>Planctomycetota</taxon>
        <taxon>Planctomycetia</taxon>
        <taxon>Pirellulales</taxon>
        <taxon>Thermoguttaceae</taxon>
        <taxon>Thermogutta</taxon>
    </lineage>
</organism>
<protein>
    <recommendedName>
        <fullName evidence="2">DUF1559 domain-containing protein</fullName>
    </recommendedName>
</protein>